<feature type="region of interest" description="Disordered" evidence="1">
    <location>
        <begin position="1900"/>
        <end position="1928"/>
    </location>
</feature>
<feature type="compositionally biased region" description="Low complexity" evidence="1">
    <location>
        <begin position="318"/>
        <end position="328"/>
    </location>
</feature>
<dbReference type="EMBL" id="BNCQ01000002">
    <property type="protein sequence ID" value="GIL95404.1"/>
    <property type="molecule type" value="Genomic_DNA"/>
</dbReference>
<protein>
    <submittedName>
        <fullName evidence="2">Uncharacterized protein</fullName>
    </submittedName>
</protein>
<feature type="compositionally biased region" description="Pro residues" evidence="1">
    <location>
        <begin position="345"/>
        <end position="483"/>
    </location>
</feature>
<feature type="compositionally biased region" description="Pro residues" evidence="1">
    <location>
        <begin position="217"/>
        <end position="261"/>
    </location>
</feature>
<feature type="compositionally biased region" description="Low complexity" evidence="1">
    <location>
        <begin position="1230"/>
        <end position="1241"/>
    </location>
</feature>
<feature type="compositionally biased region" description="Pro residues" evidence="1">
    <location>
        <begin position="161"/>
        <end position="205"/>
    </location>
</feature>
<feature type="compositionally biased region" description="Low complexity" evidence="1">
    <location>
        <begin position="684"/>
        <end position="703"/>
    </location>
</feature>
<feature type="compositionally biased region" description="Pro residues" evidence="1">
    <location>
        <begin position="73"/>
        <end position="112"/>
    </location>
</feature>
<feature type="region of interest" description="Disordered" evidence="1">
    <location>
        <begin position="1"/>
        <end position="918"/>
    </location>
</feature>
<feature type="compositionally biased region" description="Pro residues" evidence="1">
    <location>
        <begin position="595"/>
        <end position="620"/>
    </location>
</feature>
<feature type="compositionally biased region" description="Pro residues" evidence="1">
    <location>
        <begin position="1"/>
        <end position="17"/>
    </location>
</feature>
<feature type="compositionally biased region" description="Low complexity" evidence="1">
    <location>
        <begin position="1989"/>
        <end position="2007"/>
    </location>
</feature>
<accession>A0A8J4D5F7</accession>
<feature type="compositionally biased region" description="Low complexity" evidence="1">
    <location>
        <begin position="1304"/>
        <end position="1313"/>
    </location>
</feature>
<feature type="compositionally biased region" description="Pro residues" evidence="1">
    <location>
        <begin position="269"/>
        <end position="317"/>
    </location>
</feature>
<feature type="compositionally biased region" description="Pro residues" evidence="1">
    <location>
        <begin position="565"/>
        <end position="585"/>
    </location>
</feature>
<feature type="compositionally biased region" description="Pro residues" evidence="1">
    <location>
        <begin position="883"/>
        <end position="912"/>
    </location>
</feature>
<feature type="region of interest" description="Disordered" evidence="1">
    <location>
        <begin position="1273"/>
        <end position="1313"/>
    </location>
</feature>
<feature type="compositionally biased region" description="Pro residues" evidence="1">
    <location>
        <begin position="509"/>
        <end position="530"/>
    </location>
</feature>
<feature type="compositionally biased region" description="Pro residues" evidence="1">
    <location>
        <begin position="806"/>
        <end position="874"/>
    </location>
</feature>
<proteinExistence type="predicted"/>
<feature type="region of interest" description="Disordered" evidence="1">
    <location>
        <begin position="1450"/>
        <end position="1481"/>
    </location>
</feature>
<feature type="compositionally biased region" description="Pro residues" evidence="1">
    <location>
        <begin position="718"/>
        <end position="729"/>
    </location>
</feature>
<feature type="region of interest" description="Disordered" evidence="1">
    <location>
        <begin position="1196"/>
        <end position="1243"/>
    </location>
</feature>
<feature type="non-terminal residue" evidence="2">
    <location>
        <position position="1"/>
    </location>
</feature>
<reference evidence="2" key="1">
    <citation type="journal article" date="2021" name="Proc. Natl. Acad. Sci. U.S.A.">
        <title>Three genomes in the algal genus Volvox reveal the fate of a haploid sex-determining region after a transition to homothallism.</title>
        <authorList>
            <person name="Yamamoto K."/>
            <person name="Hamaji T."/>
            <person name="Kawai-Toyooka H."/>
            <person name="Matsuzaki R."/>
            <person name="Takahashi F."/>
            <person name="Nishimura Y."/>
            <person name="Kawachi M."/>
            <person name="Noguchi H."/>
            <person name="Minakuchi Y."/>
            <person name="Umen J.G."/>
            <person name="Toyoda A."/>
            <person name="Nozaki H."/>
        </authorList>
    </citation>
    <scope>NUCLEOTIDE SEQUENCE</scope>
    <source>
        <strain evidence="2">NIES-3785</strain>
    </source>
</reference>
<organism evidence="2 3">
    <name type="scientific">Volvox reticuliferus</name>
    <dbReference type="NCBI Taxonomy" id="1737510"/>
    <lineage>
        <taxon>Eukaryota</taxon>
        <taxon>Viridiplantae</taxon>
        <taxon>Chlorophyta</taxon>
        <taxon>core chlorophytes</taxon>
        <taxon>Chlorophyceae</taxon>
        <taxon>CS clade</taxon>
        <taxon>Chlamydomonadales</taxon>
        <taxon>Volvocaceae</taxon>
        <taxon>Volvox</taxon>
    </lineage>
</organism>
<feature type="compositionally biased region" description="Pro residues" evidence="1">
    <location>
        <begin position="637"/>
        <end position="683"/>
    </location>
</feature>
<feature type="compositionally biased region" description="Polar residues" evidence="1">
    <location>
        <begin position="1626"/>
        <end position="1645"/>
    </location>
</feature>
<feature type="compositionally biased region" description="Gly residues" evidence="1">
    <location>
        <begin position="2385"/>
        <end position="2401"/>
    </location>
</feature>
<evidence type="ECO:0000313" key="2">
    <source>
        <dbReference type="EMBL" id="GIL95404.1"/>
    </source>
</evidence>
<feature type="compositionally biased region" description="Pro residues" evidence="1">
    <location>
        <begin position="737"/>
        <end position="757"/>
    </location>
</feature>
<feature type="compositionally biased region" description="Acidic residues" evidence="1">
    <location>
        <begin position="2311"/>
        <end position="2324"/>
    </location>
</feature>
<feature type="compositionally biased region" description="Low complexity" evidence="1">
    <location>
        <begin position="1804"/>
        <end position="1816"/>
    </location>
</feature>
<feature type="region of interest" description="Disordered" evidence="1">
    <location>
        <begin position="1529"/>
        <end position="1580"/>
    </location>
</feature>
<feature type="region of interest" description="Disordered" evidence="1">
    <location>
        <begin position="2147"/>
        <end position="2191"/>
    </location>
</feature>
<feature type="compositionally biased region" description="Pro residues" evidence="1">
    <location>
        <begin position="1856"/>
        <end position="1865"/>
    </location>
</feature>
<feature type="compositionally biased region" description="Polar residues" evidence="1">
    <location>
        <begin position="1196"/>
        <end position="1205"/>
    </location>
</feature>
<feature type="compositionally biased region" description="Low complexity" evidence="1">
    <location>
        <begin position="774"/>
        <end position="785"/>
    </location>
</feature>
<sequence>PPPLSPPSLPSQSPQPPSASSAPVPALVSPASGTPPFPTPWLPTSLKQPPPFLSQSPSPQQPPLLPSVSTPSSPLPPPSPSTQPLLPPSPLPPPSPSTQPLLPPSPLPPPSPSTQSSAPPLLPPSPLPPPSPSTQPLLPPSPLPPPSPSMQPSSPSLLPSSPLPPPSPSTQPSAPPLLPPSPLPPPSPSTQPLLPPSPLPPPSPSMQPSSPSLLPSSPLPPPSPSTQPSAPPLLPPSPLPPPSPSTQPLLPPSPLPPPSPSTQPSAPSLLPPSPLPPPSPSTQPSAPPLLPPSPLPPPSPSTQPLLPPSPLPPPSPSMQPSSPSLLPSSPLPPPSPSTQPSAPSLLPPSPLPPPSPSMQPSAPPLLPPSPLPPPSPSMQPSAPPLLPPSLLPPPSPSTQPLLPSSPLPPPSPSTQPSAPPLLPPSPLPPPSPSTQPLLPPSPLPPPSPSTQPLLPPSPLPPPSPSTQPSGPPLLPPSPLPPQSPSMQPLLPSSPPVLPGPASSSLSPPTSLPPTAPIQPLPALPRPPQPQPQERQQSPGLPRFDPPVQMPALAPPSKPLQLSSPLPSPSPAIPSSAPSPAPPWQLPPSRTHDPPSPEAPLQPVTAVPPYPRPPAPKPPVPKQRSPRPPEDSEASRPLLPPVLMPSVPQPPIHQSPAPPSSPSLQPLPPQLPPTPSPLPSPLPLHPFSSPQLFPWPSSPDLPSLPLSPFPSPSSHSPPSLLPPAGMPAPFVPISATPGAPPPSSPLLSPPPPRLPTPLRPASSSSMPPPLPPLALSPQMLPLIPTGTLPPLPSPPSSPSLSLQPSLPLTPPMSPSSPPPPPPPPPPQPPSSPPPPPPSPPPLLSPSPPPPPPPPSSPSPPPPPPPTSPPPTPPSSSPHTSQSPSLPPLTSPKPPPLPPVPSPWPPPSPPPSPIPTNLTVPPALLDTSGIPFAVMTLTRDTVLQGVELSDPALLAALFPGAKEVQPVSYNIKVPLAVVPINSAGANSLVACSSDFQTLVQKQFLTWMPFSGINLTSAACTTAGPVQGAGRRRLQHGELLREVAVATPMMLEATSPSSRQRELQQSEAAPPDITFGGSSENQADKHSVGACAADSAAFIAFTVSLPSNSVAPSPSGSGSGGSSISAEVYESMRSWQSAQEASSASAGGSSGTAPQLLVCGPSADEVSVSTKVRALYEVALSAEGAAALAAECASGNASGTDSGSTCTITPGPGAAPAQSFKRPPPYLSQSVTDPANPDAKPPAARKSTPPLGILAAVGAAALAAVAFAVFVAVRHRRRQRRNQRGSGDLTDASKMGAAEAETDTAEADAGAQDETGNQLACVGRDELYGANARGPPALYEASAGMPRFAGWSRLSTSVGCSGRGPHRTVATSGGNSTNHSAPRSDLGPCAAVAYRRTPRESSGGGCGCGEDGVFHVSLSDLAMSSSDGDGSSDDGSTYITPRLLHRDYNISKQHPAELKGTPTAQAAARDTPRKDPYSRPLSLGQPARGRALRLYEQACVSAGTATQSSRTRHAPPRNLRSVVSVRAAVRASMRDAEEAPWGRGRGGGAGAYGGKQWPPDPALSSSRPADAEPGTQAALPPSGVHIDDCLEVVPLLPESEPPPPRPLPPLRLLTARLGSAVDEGDSPPFAQSVQCPAQDSGNLESQRGMNGVVVSPRQRAVLGPRADTDVGVDVDADLTSPDAGEGSALTSQLLPPPPQRPKQLAWHHPDDEPVFWQRIPNDAITSGSTAREDAGSWPTSPAATRGGAAGTSPGLAAADAAVAAAIGSLVATLGTQRSWSGSESSPSLAATMRSFTSRTADGECSKTPSSRQTSPRTSQGLKRLPSPRVHPSPITTPDRGTSPPEGWNPRTTVAVVASPPLPSPPPPLSLVSRGPAENTSSVFVSNADTVAAEAVVGTISAAPMAATPQPPPPPPLQSRLPQGTLGPGSQSGTWRQLMAVAETLATMAGTATNRIAGLTAGWQWSRPSSGGSTGGGGGGGGSGNSSGNRFTAPPEAASAGGSARASSRQESLNRQTSNTSETVAVPWISAMSASVTTLGQNSEKKSSTLALELRPPTLNDALSGPMPGSFLPLPPGAELNAAASAASAVVQPSPTPIQQLTFAPASVTTLLNLSPQHDQQRRGGLVQQPRAAAEMDMEYLAFESGVFQDLISYSQPPPPPQQQQQQHQHQHPRKQNLLQTRPRHLSHPTLGDELLREPQQELPALLTRCSSAGVATTGRARLDDDGFGLTDSRFSSDELRRGASDAATGLEHPRALFGRPELSTPDCHQCGSAPAQTQLATTAAAEREVHDAVRPSSRLAWHSPRGNHVRAADGGDEDWDDGCDEDVDNEVPGLGNSAIIPCAMLQPPPPLNQDAAAAGTSMAWAYGTPASSGDGGGATSATSHNPHSGGGGGDSSSSGGGFGGAVQTADALTQRSDGSRPQRRNARSGRGSGSSAPSRLPFPLPSQPACQFPVRGEVLIIEDVAIGTFPNLPGLTLMFRVRWRQHNSRHGDLPYSAWMPYGQLPPGDGHEALRRFMQTARWRRFKSSNQYVQFARNNRGEVPRLVTISEGEDEDGVTPGLGNPFQGP</sequence>
<feature type="compositionally biased region" description="Gly residues" evidence="1">
    <location>
        <begin position="1968"/>
        <end position="1981"/>
    </location>
</feature>
<feature type="region of interest" description="Disordered" evidence="1">
    <location>
        <begin position="1618"/>
        <end position="1645"/>
    </location>
</feature>
<feature type="region of interest" description="Disordered" evidence="1">
    <location>
        <begin position="2291"/>
        <end position="2324"/>
    </location>
</feature>
<evidence type="ECO:0000256" key="1">
    <source>
        <dbReference type="SAM" id="MobiDB-lite"/>
    </source>
</evidence>
<feature type="compositionally biased region" description="Low complexity" evidence="1">
    <location>
        <begin position="206"/>
        <end position="216"/>
    </location>
</feature>
<comment type="caution">
    <text evidence="2">The sequence shown here is derived from an EMBL/GenBank/DDBJ whole genome shotgun (WGS) entry which is preliminary data.</text>
</comment>
<feature type="compositionally biased region" description="Pro residues" evidence="1">
    <location>
        <begin position="120"/>
        <end position="149"/>
    </location>
</feature>
<feature type="compositionally biased region" description="Low complexity" evidence="1">
    <location>
        <begin position="499"/>
        <end position="508"/>
    </location>
</feature>
<feature type="region of interest" description="Disordered" evidence="1">
    <location>
        <begin position="1359"/>
        <end position="1381"/>
    </location>
</feature>
<dbReference type="Proteomes" id="UP000722791">
    <property type="component" value="Unassembled WGS sequence"/>
</dbReference>
<feature type="region of interest" description="Disordered" evidence="1">
    <location>
        <begin position="2367"/>
        <end position="2441"/>
    </location>
</feature>
<feature type="region of interest" description="Disordered" evidence="1">
    <location>
        <begin position="1792"/>
        <end position="1870"/>
    </location>
</feature>
<feature type="compositionally biased region" description="Polar residues" evidence="1">
    <location>
        <begin position="1366"/>
        <end position="1378"/>
    </location>
</feature>
<feature type="compositionally biased region" description="Low complexity" evidence="1">
    <location>
        <begin position="18"/>
        <end position="32"/>
    </location>
</feature>
<name>A0A8J4D5F7_9CHLO</name>
<feature type="compositionally biased region" description="Low complexity" evidence="1">
    <location>
        <begin position="150"/>
        <end position="160"/>
    </location>
</feature>
<feature type="region of interest" description="Disordered" evidence="1">
    <location>
        <begin position="1722"/>
        <end position="1750"/>
    </location>
</feature>
<feature type="region of interest" description="Disordered" evidence="1">
    <location>
        <begin position="1958"/>
        <end position="2016"/>
    </location>
</feature>
<feature type="compositionally biased region" description="Gly residues" evidence="1">
    <location>
        <begin position="1540"/>
        <end position="1550"/>
    </location>
</feature>
<feature type="region of interest" description="Disordered" evidence="1">
    <location>
        <begin position="1668"/>
        <end position="1704"/>
    </location>
</feature>
<gene>
    <name evidence="2" type="ORF">Vretimale_1433</name>
</gene>
<evidence type="ECO:0000313" key="3">
    <source>
        <dbReference type="Proteomes" id="UP000722791"/>
    </source>
</evidence>
<feature type="compositionally biased region" description="Pro residues" evidence="1">
    <location>
        <begin position="786"/>
        <end position="796"/>
    </location>
</feature>
<feature type="region of interest" description="Disordered" evidence="1">
    <location>
        <begin position="1050"/>
        <end position="1083"/>
    </location>
</feature>
<feature type="compositionally biased region" description="Pro residues" evidence="1">
    <location>
        <begin position="543"/>
        <end position="557"/>
    </location>
</feature>